<gene>
    <name evidence="1" type="ORF">BTN50_1555</name>
</gene>
<evidence type="ECO:0000313" key="1">
    <source>
        <dbReference type="EMBL" id="ATF10028.1"/>
    </source>
</evidence>
<evidence type="ECO:0000313" key="2">
    <source>
        <dbReference type="Proteomes" id="UP000218160"/>
    </source>
</evidence>
<keyword evidence="2" id="KW-1185">Reference proteome</keyword>
<dbReference type="KEGG" id="elux:BTN50_1555"/>
<dbReference type="EMBL" id="CP020660">
    <property type="protein sequence ID" value="ATF10028.1"/>
    <property type="molecule type" value="Genomic_DNA"/>
</dbReference>
<dbReference type="AlphaFoldDB" id="A0A291BAI4"/>
<dbReference type="Proteomes" id="UP000218160">
    <property type="component" value="Chromosome 1"/>
</dbReference>
<sequence length="39" mass="4417">MQVQKLLGGTLSLSDHNAKISETYGMIKVCKYADRVRYV</sequence>
<evidence type="ECO:0008006" key="3">
    <source>
        <dbReference type="Google" id="ProtNLM"/>
    </source>
</evidence>
<reference evidence="2" key="1">
    <citation type="submission" date="2017-04" db="EMBL/GenBank/DDBJ databases">
        <title>Genome evolution of the luminous symbionts of deep sea anglerfish.</title>
        <authorList>
            <person name="Hendry T.A."/>
        </authorList>
    </citation>
    <scope>NUCLEOTIDE SEQUENCE [LARGE SCALE GENOMIC DNA]</scope>
</reference>
<accession>A0A291BAI4</accession>
<organism evidence="1 2">
    <name type="scientific">Candidatus Enterovibrio altilux</name>
    <dbReference type="NCBI Taxonomy" id="1927128"/>
    <lineage>
        <taxon>Bacteria</taxon>
        <taxon>Pseudomonadati</taxon>
        <taxon>Pseudomonadota</taxon>
        <taxon>Gammaproteobacteria</taxon>
        <taxon>Vibrionales</taxon>
        <taxon>Vibrionaceae</taxon>
        <taxon>Enterovibrio</taxon>
    </lineage>
</organism>
<protein>
    <recommendedName>
        <fullName evidence="3">Mobile element protein</fullName>
    </recommendedName>
</protein>
<name>A0A291BAI4_9GAMM</name>
<proteinExistence type="predicted"/>